<accession>A0A9P4MBB6</accession>
<proteinExistence type="inferred from homology"/>
<dbReference type="Pfam" id="PF11807">
    <property type="entry name" value="UstYa"/>
    <property type="match status" value="1"/>
</dbReference>
<evidence type="ECO:0000313" key="4">
    <source>
        <dbReference type="Proteomes" id="UP000799772"/>
    </source>
</evidence>
<dbReference type="Proteomes" id="UP000799772">
    <property type="component" value="Unassembled WGS sequence"/>
</dbReference>
<comment type="similarity">
    <text evidence="1">Belongs to the ustYa family.</text>
</comment>
<dbReference type="AlphaFoldDB" id="A0A9P4MBB6"/>
<dbReference type="OrthoDB" id="3885650at2759"/>
<gene>
    <name evidence="3" type="ORF">NA57DRAFT_71152</name>
</gene>
<sequence length="250" mass="28626">MKNFLSPRNSSKLEGYNYAALEDHIDEHGEPRDRLKQPGIPAALWKYLMVVQFANLLIFCPIIWLIYMRGAILPSHETLLRYGQRTTFENKQESVFPSTENDHWWRSITYTEDGGVVRLSKDWIAAHSIPESASPPDDPNSGIYQISVFHQLHCLGIIRQRLNDPNNSYFAPSGVGFNHSMHCVDMIRQSLTCNADLALATTEDFYDFDGGWHRCRDFGAIQRWAKKNRFAGHGELIKDRLGNLTIEDGN</sequence>
<evidence type="ECO:0000313" key="3">
    <source>
        <dbReference type="EMBL" id="KAF2104953.1"/>
    </source>
</evidence>
<name>A0A9P4MBB6_9PEZI</name>
<evidence type="ECO:0000256" key="2">
    <source>
        <dbReference type="SAM" id="Phobius"/>
    </source>
</evidence>
<organism evidence="3 4">
    <name type="scientific">Rhizodiscina lignyota</name>
    <dbReference type="NCBI Taxonomy" id="1504668"/>
    <lineage>
        <taxon>Eukaryota</taxon>
        <taxon>Fungi</taxon>
        <taxon>Dikarya</taxon>
        <taxon>Ascomycota</taxon>
        <taxon>Pezizomycotina</taxon>
        <taxon>Dothideomycetes</taxon>
        <taxon>Pleosporomycetidae</taxon>
        <taxon>Aulographales</taxon>
        <taxon>Rhizodiscinaceae</taxon>
        <taxon>Rhizodiscina</taxon>
    </lineage>
</organism>
<dbReference type="EMBL" id="ML978121">
    <property type="protein sequence ID" value="KAF2104953.1"/>
    <property type="molecule type" value="Genomic_DNA"/>
</dbReference>
<evidence type="ECO:0000256" key="1">
    <source>
        <dbReference type="ARBA" id="ARBA00035112"/>
    </source>
</evidence>
<keyword evidence="2" id="KW-1133">Transmembrane helix</keyword>
<reference evidence="3" key="1">
    <citation type="journal article" date="2020" name="Stud. Mycol.">
        <title>101 Dothideomycetes genomes: a test case for predicting lifestyles and emergence of pathogens.</title>
        <authorList>
            <person name="Haridas S."/>
            <person name="Albert R."/>
            <person name="Binder M."/>
            <person name="Bloem J."/>
            <person name="Labutti K."/>
            <person name="Salamov A."/>
            <person name="Andreopoulos B."/>
            <person name="Baker S."/>
            <person name="Barry K."/>
            <person name="Bills G."/>
            <person name="Bluhm B."/>
            <person name="Cannon C."/>
            <person name="Castanera R."/>
            <person name="Culley D."/>
            <person name="Daum C."/>
            <person name="Ezra D."/>
            <person name="Gonzalez J."/>
            <person name="Henrissat B."/>
            <person name="Kuo A."/>
            <person name="Liang C."/>
            <person name="Lipzen A."/>
            <person name="Lutzoni F."/>
            <person name="Magnuson J."/>
            <person name="Mondo S."/>
            <person name="Nolan M."/>
            <person name="Ohm R."/>
            <person name="Pangilinan J."/>
            <person name="Park H.-J."/>
            <person name="Ramirez L."/>
            <person name="Alfaro M."/>
            <person name="Sun H."/>
            <person name="Tritt A."/>
            <person name="Yoshinaga Y."/>
            <person name="Zwiers L.-H."/>
            <person name="Turgeon B."/>
            <person name="Goodwin S."/>
            <person name="Spatafora J."/>
            <person name="Crous P."/>
            <person name="Grigoriev I."/>
        </authorList>
    </citation>
    <scope>NUCLEOTIDE SEQUENCE</scope>
    <source>
        <strain evidence="3">CBS 133067</strain>
    </source>
</reference>
<dbReference type="GO" id="GO:0043386">
    <property type="term" value="P:mycotoxin biosynthetic process"/>
    <property type="evidence" value="ECO:0007669"/>
    <property type="project" value="InterPro"/>
</dbReference>
<dbReference type="PANTHER" id="PTHR33365">
    <property type="entry name" value="YALI0B05434P"/>
    <property type="match status" value="1"/>
</dbReference>
<feature type="transmembrane region" description="Helical" evidence="2">
    <location>
        <begin position="44"/>
        <end position="67"/>
    </location>
</feature>
<comment type="caution">
    <text evidence="3">The sequence shown here is derived from an EMBL/GenBank/DDBJ whole genome shotgun (WGS) entry which is preliminary data.</text>
</comment>
<keyword evidence="2" id="KW-0812">Transmembrane</keyword>
<dbReference type="InterPro" id="IPR021765">
    <property type="entry name" value="UstYa-like"/>
</dbReference>
<keyword evidence="2" id="KW-0472">Membrane</keyword>
<dbReference type="PANTHER" id="PTHR33365:SF13">
    <property type="entry name" value="TAT PATHWAY SIGNAL SEQUENCE"/>
    <property type="match status" value="1"/>
</dbReference>
<keyword evidence="4" id="KW-1185">Reference proteome</keyword>
<protein>
    <submittedName>
        <fullName evidence="3">Uncharacterized protein</fullName>
    </submittedName>
</protein>